<dbReference type="RefSeq" id="WP_015154185.1">
    <property type="nucleotide sequence ID" value="NC_019695.1"/>
</dbReference>
<dbReference type="KEGG" id="cthe:Chro_2130"/>
<protein>
    <submittedName>
        <fullName evidence="3">Glycosyl transferase group 1</fullName>
    </submittedName>
</protein>
<keyword evidence="4" id="KW-1185">Reference proteome</keyword>
<dbReference type="PANTHER" id="PTHR12526">
    <property type="entry name" value="GLYCOSYLTRANSFERASE"/>
    <property type="match status" value="1"/>
</dbReference>
<gene>
    <name evidence="3" type="ORF">Chro_2130</name>
</gene>
<dbReference type="OrthoDB" id="542479at2"/>
<organism evidence="3 4">
    <name type="scientific">Chroococcidiopsis thermalis (strain PCC 7203)</name>
    <dbReference type="NCBI Taxonomy" id="251229"/>
    <lineage>
        <taxon>Bacteria</taxon>
        <taxon>Bacillati</taxon>
        <taxon>Cyanobacteriota</taxon>
        <taxon>Cyanophyceae</taxon>
        <taxon>Chroococcidiopsidales</taxon>
        <taxon>Chroococcidiopsidaceae</taxon>
        <taxon>Chroococcidiopsis</taxon>
    </lineage>
</organism>
<feature type="domain" description="Glycosyl transferase family 1" evidence="1">
    <location>
        <begin position="177"/>
        <end position="331"/>
    </location>
</feature>
<dbReference type="Proteomes" id="UP000010384">
    <property type="component" value="Chromosome"/>
</dbReference>
<dbReference type="GO" id="GO:0016757">
    <property type="term" value="F:glycosyltransferase activity"/>
    <property type="evidence" value="ECO:0007669"/>
    <property type="project" value="InterPro"/>
</dbReference>
<reference evidence="3 4" key="1">
    <citation type="submission" date="2012-06" db="EMBL/GenBank/DDBJ databases">
        <title>Finished chromosome of genome of Chroococcidiopsis thermalis PCC 7203.</title>
        <authorList>
            <consortium name="US DOE Joint Genome Institute"/>
            <person name="Gugger M."/>
            <person name="Coursin T."/>
            <person name="Rippka R."/>
            <person name="Tandeau De Marsac N."/>
            <person name="Huntemann M."/>
            <person name="Wei C.-L."/>
            <person name="Han J."/>
            <person name="Detter J.C."/>
            <person name="Han C."/>
            <person name="Tapia R."/>
            <person name="Davenport K."/>
            <person name="Daligault H."/>
            <person name="Erkkila T."/>
            <person name="Gu W."/>
            <person name="Munk A.C.C."/>
            <person name="Teshima H."/>
            <person name="Xu Y."/>
            <person name="Chain P."/>
            <person name="Chen A."/>
            <person name="Krypides N."/>
            <person name="Mavromatis K."/>
            <person name="Markowitz V."/>
            <person name="Szeto E."/>
            <person name="Ivanova N."/>
            <person name="Mikhailova N."/>
            <person name="Ovchinnikova G."/>
            <person name="Pagani I."/>
            <person name="Pati A."/>
            <person name="Goodwin L."/>
            <person name="Peters L."/>
            <person name="Pitluck S."/>
            <person name="Woyke T."/>
            <person name="Kerfeld C."/>
        </authorList>
    </citation>
    <scope>NUCLEOTIDE SEQUENCE [LARGE SCALE GENOMIC DNA]</scope>
    <source>
        <strain evidence="3 4">PCC 7203</strain>
    </source>
</reference>
<dbReference type="Gene3D" id="3.40.50.2000">
    <property type="entry name" value="Glycogen Phosphorylase B"/>
    <property type="match status" value="2"/>
</dbReference>
<evidence type="ECO:0000313" key="3">
    <source>
        <dbReference type="EMBL" id="AFY87637.1"/>
    </source>
</evidence>
<proteinExistence type="predicted"/>
<dbReference type="InterPro" id="IPR001296">
    <property type="entry name" value="Glyco_trans_1"/>
</dbReference>
<accession>K9TXS1</accession>
<dbReference type="SUPFAM" id="SSF53756">
    <property type="entry name" value="UDP-Glycosyltransferase/glycogen phosphorylase"/>
    <property type="match status" value="1"/>
</dbReference>
<feature type="domain" description="Glycosyltransferase subfamily 4-like N-terminal" evidence="2">
    <location>
        <begin position="13"/>
        <end position="167"/>
    </location>
</feature>
<keyword evidence="3" id="KW-0808">Transferase</keyword>
<dbReference type="AlphaFoldDB" id="K9TXS1"/>
<dbReference type="STRING" id="251229.Chro_2130"/>
<sequence length="356" mass="40206">MKIVQIVTQMESGGAQRVAILLNKALQSRGYDAEVWFLYLKRPTYVNDSGVRVLLEHKPSGLEYSKIFSKLQQMLRFHQPDVVITHTHYANLIGQLASKLCTVPKRIAVQQNPMSSYPWLARWGDWLFGSTNIYSYNIAVSQAVVDSATKYPSAYKQKLNIIYNGTNYPDIEVSPQEVRKFWELPENAPLLINVGRLSYQKNQQILLEALARIDDAHLVILGEGELRENLQQKTIELQLQQRVHFLGELPSHQVFSLLRVANVFVFPSLFEGTPMALVEAIGAGLPVVASNIPVMHEVLEDAGIFVSPDNAKQLATSIQQILDFPELAQSLSLRSLERARIFSLENMVDAYEKLIC</sequence>
<dbReference type="PANTHER" id="PTHR12526:SF630">
    <property type="entry name" value="GLYCOSYLTRANSFERASE"/>
    <property type="match status" value="1"/>
</dbReference>
<dbReference type="eggNOG" id="COG0438">
    <property type="taxonomic scope" value="Bacteria"/>
</dbReference>
<evidence type="ECO:0000259" key="2">
    <source>
        <dbReference type="Pfam" id="PF13439"/>
    </source>
</evidence>
<dbReference type="InParanoid" id="K9TXS1"/>
<dbReference type="Pfam" id="PF13439">
    <property type="entry name" value="Glyco_transf_4"/>
    <property type="match status" value="1"/>
</dbReference>
<dbReference type="EMBL" id="CP003597">
    <property type="protein sequence ID" value="AFY87637.1"/>
    <property type="molecule type" value="Genomic_DNA"/>
</dbReference>
<evidence type="ECO:0000259" key="1">
    <source>
        <dbReference type="Pfam" id="PF00534"/>
    </source>
</evidence>
<dbReference type="InterPro" id="IPR028098">
    <property type="entry name" value="Glyco_trans_4-like_N"/>
</dbReference>
<dbReference type="HOGENOM" id="CLU_009583_0_3_3"/>
<name>K9TXS1_CHRTP</name>
<evidence type="ECO:0000313" key="4">
    <source>
        <dbReference type="Proteomes" id="UP000010384"/>
    </source>
</evidence>
<dbReference type="CDD" id="cd03811">
    <property type="entry name" value="GT4_GT28_WabH-like"/>
    <property type="match status" value="1"/>
</dbReference>
<dbReference type="Pfam" id="PF00534">
    <property type="entry name" value="Glycos_transf_1"/>
    <property type="match status" value="1"/>
</dbReference>